<reference evidence="6 7" key="1">
    <citation type="journal article" date="2013" name="Stand. Genomic Sci.">
        <title>Genomic Encyclopedia of Type Strains, Phase I: The one thousand microbial genomes (KMG-I) project.</title>
        <authorList>
            <person name="Kyrpides N.C."/>
            <person name="Woyke T."/>
            <person name="Eisen J.A."/>
            <person name="Garrity G."/>
            <person name="Lilburn T.G."/>
            <person name="Beck B.J."/>
            <person name="Whitman W.B."/>
            <person name="Hugenholtz P."/>
            <person name="Klenk H.P."/>
        </authorList>
    </citation>
    <scope>NUCLEOTIDE SEQUENCE [LARGE SCALE GENOMIC DNA]</scope>
    <source>
        <strain evidence="6 7">DSM 13484</strain>
    </source>
</reference>
<dbReference type="Pfam" id="PF00027">
    <property type="entry name" value="cNMP_binding"/>
    <property type="match status" value="1"/>
</dbReference>
<accession>A0A562SSY6</accession>
<evidence type="ECO:0000256" key="1">
    <source>
        <dbReference type="ARBA" id="ARBA00023015"/>
    </source>
</evidence>
<dbReference type="PROSITE" id="PS51063">
    <property type="entry name" value="HTH_CRP_2"/>
    <property type="match status" value="1"/>
</dbReference>
<keyword evidence="1" id="KW-0805">Transcription regulation</keyword>
<evidence type="ECO:0000313" key="7">
    <source>
        <dbReference type="Proteomes" id="UP000316778"/>
    </source>
</evidence>
<dbReference type="SUPFAM" id="SSF46785">
    <property type="entry name" value="Winged helix' DNA-binding domain"/>
    <property type="match status" value="1"/>
</dbReference>
<evidence type="ECO:0000313" key="6">
    <source>
        <dbReference type="EMBL" id="TWI84218.1"/>
    </source>
</evidence>
<dbReference type="OrthoDB" id="9788438at2"/>
<sequence length="228" mass="25991">METAVQYWHLRRHRLFSKLSAADIKELCILSGYKKAAKDEVIYISDHVRRIYVLKKGVIRISTIDAAGNEVLKDVVQEGDLFGEITLSPGHNGQQGPEIARAVSQEVSLCSFLLQDFEKLLLRKPGLSLEYTRWIGMKLTRMHTRYADLVCKDARTRLIEFLKGFSIQRGKVKGREVRIRNYLTQKDIAGIIGATRQTVATLIGELEQQGLLRYSRSEIIIPDMALFQ</sequence>
<dbReference type="Proteomes" id="UP000316778">
    <property type="component" value="Unassembled WGS sequence"/>
</dbReference>
<organism evidence="6 7">
    <name type="scientific">Chitinophaga japonensis</name>
    <name type="common">Flexibacter japonensis</name>
    <dbReference type="NCBI Taxonomy" id="104662"/>
    <lineage>
        <taxon>Bacteria</taxon>
        <taxon>Pseudomonadati</taxon>
        <taxon>Bacteroidota</taxon>
        <taxon>Chitinophagia</taxon>
        <taxon>Chitinophagales</taxon>
        <taxon>Chitinophagaceae</taxon>
        <taxon>Chitinophaga</taxon>
    </lineage>
</organism>
<evidence type="ECO:0000259" key="5">
    <source>
        <dbReference type="PROSITE" id="PS51063"/>
    </source>
</evidence>
<protein>
    <submittedName>
        <fullName evidence="6">CRP/FNR family transcriptional regulator</fullName>
    </submittedName>
</protein>
<name>A0A562SSY6_CHIJA</name>
<feature type="domain" description="HTH crp-type" evidence="5">
    <location>
        <begin position="152"/>
        <end position="225"/>
    </location>
</feature>
<dbReference type="InterPro" id="IPR036388">
    <property type="entry name" value="WH-like_DNA-bd_sf"/>
</dbReference>
<dbReference type="InterPro" id="IPR050397">
    <property type="entry name" value="Env_Response_Regulators"/>
</dbReference>
<dbReference type="InterPro" id="IPR012318">
    <property type="entry name" value="HTH_CRP"/>
</dbReference>
<dbReference type="GO" id="GO:0003677">
    <property type="term" value="F:DNA binding"/>
    <property type="evidence" value="ECO:0007669"/>
    <property type="project" value="UniProtKB-KW"/>
</dbReference>
<dbReference type="Gene3D" id="2.60.120.10">
    <property type="entry name" value="Jelly Rolls"/>
    <property type="match status" value="1"/>
</dbReference>
<keyword evidence="2" id="KW-0238">DNA-binding</keyword>
<comment type="caution">
    <text evidence="6">The sequence shown here is derived from an EMBL/GenBank/DDBJ whole genome shotgun (WGS) entry which is preliminary data.</text>
</comment>
<dbReference type="InterPro" id="IPR014710">
    <property type="entry name" value="RmlC-like_jellyroll"/>
</dbReference>
<dbReference type="PROSITE" id="PS50042">
    <property type="entry name" value="CNMP_BINDING_3"/>
    <property type="match status" value="1"/>
</dbReference>
<feature type="domain" description="Cyclic nucleotide-binding" evidence="4">
    <location>
        <begin position="33"/>
        <end position="121"/>
    </location>
</feature>
<dbReference type="InterPro" id="IPR000595">
    <property type="entry name" value="cNMP-bd_dom"/>
</dbReference>
<dbReference type="EMBL" id="VLLG01000005">
    <property type="protein sequence ID" value="TWI84218.1"/>
    <property type="molecule type" value="Genomic_DNA"/>
</dbReference>
<dbReference type="Gene3D" id="1.10.10.10">
    <property type="entry name" value="Winged helix-like DNA-binding domain superfamily/Winged helix DNA-binding domain"/>
    <property type="match status" value="1"/>
</dbReference>
<evidence type="ECO:0000256" key="3">
    <source>
        <dbReference type="ARBA" id="ARBA00023163"/>
    </source>
</evidence>
<keyword evidence="3" id="KW-0804">Transcription</keyword>
<dbReference type="RefSeq" id="WP_145717758.1">
    <property type="nucleotide sequence ID" value="NZ_BAAAFY010000002.1"/>
</dbReference>
<dbReference type="SMART" id="SM00100">
    <property type="entry name" value="cNMP"/>
    <property type="match status" value="1"/>
</dbReference>
<dbReference type="Pfam" id="PF13545">
    <property type="entry name" value="HTH_Crp_2"/>
    <property type="match status" value="1"/>
</dbReference>
<evidence type="ECO:0000259" key="4">
    <source>
        <dbReference type="PROSITE" id="PS50042"/>
    </source>
</evidence>
<dbReference type="PANTHER" id="PTHR24567:SF74">
    <property type="entry name" value="HTH-TYPE TRANSCRIPTIONAL REGULATOR ARCR"/>
    <property type="match status" value="1"/>
</dbReference>
<dbReference type="SMART" id="SM00419">
    <property type="entry name" value="HTH_CRP"/>
    <property type="match status" value="1"/>
</dbReference>
<dbReference type="AlphaFoldDB" id="A0A562SSY6"/>
<dbReference type="InterPro" id="IPR018490">
    <property type="entry name" value="cNMP-bd_dom_sf"/>
</dbReference>
<dbReference type="SUPFAM" id="SSF51206">
    <property type="entry name" value="cAMP-binding domain-like"/>
    <property type="match status" value="1"/>
</dbReference>
<dbReference type="CDD" id="cd00038">
    <property type="entry name" value="CAP_ED"/>
    <property type="match status" value="1"/>
</dbReference>
<dbReference type="GO" id="GO:0005829">
    <property type="term" value="C:cytosol"/>
    <property type="evidence" value="ECO:0007669"/>
    <property type="project" value="TreeGrafter"/>
</dbReference>
<evidence type="ECO:0000256" key="2">
    <source>
        <dbReference type="ARBA" id="ARBA00023125"/>
    </source>
</evidence>
<dbReference type="GO" id="GO:0003700">
    <property type="term" value="F:DNA-binding transcription factor activity"/>
    <property type="evidence" value="ECO:0007669"/>
    <property type="project" value="TreeGrafter"/>
</dbReference>
<dbReference type="PANTHER" id="PTHR24567">
    <property type="entry name" value="CRP FAMILY TRANSCRIPTIONAL REGULATORY PROTEIN"/>
    <property type="match status" value="1"/>
</dbReference>
<dbReference type="InterPro" id="IPR036390">
    <property type="entry name" value="WH_DNA-bd_sf"/>
</dbReference>
<keyword evidence="7" id="KW-1185">Reference proteome</keyword>
<proteinExistence type="predicted"/>
<gene>
    <name evidence="6" type="ORF">LX66_4581</name>
</gene>